<dbReference type="PRINTS" id="PR00344">
    <property type="entry name" value="BCTRLSENSOR"/>
</dbReference>
<reference evidence="14 15" key="1">
    <citation type="submission" date="2019-08" db="EMBL/GenBank/DDBJ databases">
        <title>Archangium and Cystobacter genomes.</title>
        <authorList>
            <person name="Chen I.-C.K."/>
            <person name="Wielgoss S."/>
        </authorList>
    </citation>
    <scope>NUCLEOTIDE SEQUENCE [LARGE SCALE GENOMIC DNA]</scope>
    <source>
        <strain evidence="14 15">Cbm 6</strain>
    </source>
</reference>
<feature type="transmembrane region" description="Helical" evidence="11">
    <location>
        <begin position="137"/>
        <end position="160"/>
    </location>
</feature>
<dbReference type="PANTHER" id="PTHR45436:SF16">
    <property type="entry name" value="HISTIDINE KINASE"/>
    <property type="match status" value="1"/>
</dbReference>
<name>A0ABY9X016_9BACT</name>
<evidence type="ECO:0000259" key="12">
    <source>
        <dbReference type="PROSITE" id="PS50109"/>
    </source>
</evidence>
<evidence type="ECO:0000256" key="10">
    <source>
        <dbReference type="ARBA" id="ARBA00023136"/>
    </source>
</evidence>
<dbReference type="Pfam" id="PF00512">
    <property type="entry name" value="HisKA"/>
    <property type="match status" value="1"/>
</dbReference>
<dbReference type="GO" id="GO:0016301">
    <property type="term" value="F:kinase activity"/>
    <property type="evidence" value="ECO:0007669"/>
    <property type="project" value="UniProtKB-KW"/>
</dbReference>
<evidence type="ECO:0000256" key="9">
    <source>
        <dbReference type="ARBA" id="ARBA00023012"/>
    </source>
</evidence>
<evidence type="ECO:0000256" key="2">
    <source>
        <dbReference type="ARBA" id="ARBA00004370"/>
    </source>
</evidence>
<dbReference type="EMBL" id="CP043494">
    <property type="protein sequence ID" value="WNG48770.1"/>
    <property type="molecule type" value="Genomic_DNA"/>
</dbReference>
<dbReference type="SUPFAM" id="SSF47384">
    <property type="entry name" value="Homodimeric domain of signal transducing histidine kinase"/>
    <property type="match status" value="1"/>
</dbReference>
<organism evidence="14 15">
    <name type="scientific">Archangium minus</name>
    <dbReference type="NCBI Taxonomy" id="83450"/>
    <lineage>
        <taxon>Bacteria</taxon>
        <taxon>Pseudomonadati</taxon>
        <taxon>Myxococcota</taxon>
        <taxon>Myxococcia</taxon>
        <taxon>Myxococcales</taxon>
        <taxon>Cystobacterineae</taxon>
        <taxon>Archangiaceae</taxon>
        <taxon>Archangium</taxon>
    </lineage>
</organism>
<dbReference type="RefSeq" id="WP_395806425.1">
    <property type="nucleotide sequence ID" value="NZ_CP043494.1"/>
</dbReference>
<keyword evidence="8 11" id="KW-1133">Transmembrane helix</keyword>
<protein>
    <recommendedName>
        <fullName evidence="3">histidine kinase</fullName>
        <ecNumber evidence="3">2.7.13.3</ecNumber>
    </recommendedName>
</protein>
<dbReference type="InterPro" id="IPR003594">
    <property type="entry name" value="HATPase_dom"/>
</dbReference>
<keyword evidence="6 11" id="KW-0812">Transmembrane</keyword>
<dbReference type="Proteomes" id="UP001611383">
    <property type="component" value="Chromosome"/>
</dbReference>
<dbReference type="InterPro" id="IPR004358">
    <property type="entry name" value="Sig_transdc_His_kin-like_C"/>
</dbReference>
<feature type="transmembrane region" description="Helical" evidence="11">
    <location>
        <begin position="12"/>
        <end position="35"/>
    </location>
</feature>
<keyword evidence="9" id="KW-0902">Two-component regulatory system</keyword>
<dbReference type="Gene3D" id="1.10.287.130">
    <property type="match status" value="1"/>
</dbReference>
<feature type="domain" description="Histidine kinase" evidence="12">
    <location>
        <begin position="222"/>
        <end position="430"/>
    </location>
</feature>
<comment type="catalytic activity">
    <reaction evidence="1">
        <text>ATP + protein L-histidine = ADP + protein N-phospho-L-histidine.</text>
        <dbReference type="EC" id="2.7.13.3"/>
    </reaction>
</comment>
<dbReference type="SUPFAM" id="SSF55874">
    <property type="entry name" value="ATPase domain of HSP90 chaperone/DNA topoisomerase II/histidine kinase"/>
    <property type="match status" value="1"/>
</dbReference>
<evidence type="ECO:0000256" key="11">
    <source>
        <dbReference type="SAM" id="Phobius"/>
    </source>
</evidence>
<comment type="subcellular location">
    <subcellularLocation>
        <location evidence="2">Membrane</location>
    </subcellularLocation>
</comment>
<dbReference type="InterPro" id="IPR003661">
    <property type="entry name" value="HisK_dim/P_dom"/>
</dbReference>
<evidence type="ECO:0000313" key="14">
    <source>
        <dbReference type="EMBL" id="WNG48770.1"/>
    </source>
</evidence>
<dbReference type="InterPro" id="IPR036890">
    <property type="entry name" value="HATPase_C_sf"/>
</dbReference>
<keyword evidence="10 11" id="KW-0472">Membrane</keyword>
<dbReference type="PANTHER" id="PTHR45436">
    <property type="entry name" value="SENSOR HISTIDINE KINASE YKOH"/>
    <property type="match status" value="1"/>
</dbReference>
<dbReference type="PROSITE" id="PS50109">
    <property type="entry name" value="HIS_KIN"/>
    <property type="match status" value="1"/>
</dbReference>
<dbReference type="SMART" id="SM00388">
    <property type="entry name" value="HisKA"/>
    <property type="match status" value="1"/>
</dbReference>
<dbReference type="PROSITE" id="PS50885">
    <property type="entry name" value="HAMP"/>
    <property type="match status" value="1"/>
</dbReference>
<feature type="domain" description="HAMP" evidence="13">
    <location>
        <begin position="161"/>
        <end position="214"/>
    </location>
</feature>
<evidence type="ECO:0000256" key="8">
    <source>
        <dbReference type="ARBA" id="ARBA00022989"/>
    </source>
</evidence>
<evidence type="ECO:0000256" key="7">
    <source>
        <dbReference type="ARBA" id="ARBA00022777"/>
    </source>
</evidence>
<keyword evidence="5" id="KW-0808">Transferase</keyword>
<evidence type="ECO:0000256" key="1">
    <source>
        <dbReference type="ARBA" id="ARBA00000085"/>
    </source>
</evidence>
<evidence type="ECO:0000259" key="13">
    <source>
        <dbReference type="PROSITE" id="PS50885"/>
    </source>
</evidence>
<keyword evidence="15" id="KW-1185">Reference proteome</keyword>
<dbReference type="InterPro" id="IPR005467">
    <property type="entry name" value="His_kinase_dom"/>
</dbReference>
<evidence type="ECO:0000256" key="6">
    <source>
        <dbReference type="ARBA" id="ARBA00022692"/>
    </source>
</evidence>
<dbReference type="Pfam" id="PF02518">
    <property type="entry name" value="HATPase_c"/>
    <property type="match status" value="1"/>
</dbReference>
<proteinExistence type="predicted"/>
<evidence type="ECO:0000256" key="4">
    <source>
        <dbReference type="ARBA" id="ARBA00022553"/>
    </source>
</evidence>
<dbReference type="EC" id="2.7.13.3" evidence="3"/>
<dbReference type="Gene3D" id="3.30.565.10">
    <property type="entry name" value="Histidine kinase-like ATPase, C-terminal domain"/>
    <property type="match status" value="1"/>
</dbReference>
<evidence type="ECO:0000313" key="15">
    <source>
        <dbReference type="Proteomes" id="UP001611383"/>
    </source>
</evidence>
<gene>
    <name evidence="14" type="ORF">F0U60_35135</name>
</gene>
<sequence length="430" mass="45889">MTAPHSLRRRITSAFGLIALCTALLFSGFAVLLMYTLEDEFFANLLAQETAHQQAHWRTTGALAAPLRPFVSLHRDTSSLPADLSRQPGVARGGEFFGDEGRHYHVRQLALPHGGAPILLVAEVSRELLVRPRLPTVLGLLGTSLLAILALTLALGYWLAWRATRPLESLAQLVGRAAPAQLPKGFAAGYPRNEIGALARALDDAMSRVAAFIEREQHFTRDASHELRTPLAVIEGAAFLLAEQPMPPQAAQQLQRIRSAATQMAQTVDTLLALAREDLAQGAGPRPEHAAQPVPLLPLAESTVVQLAHLLEGKPVEVEVAIDPRAQFHMPRSALAIVLSNVVGNAFQHTQAGRVSIGFADGRLVVRDDGPGVDAAIRARLFEPGVKGGTSSGHGLGLSIARRLADRIGLALELEAGAQGGTVVTLAPRK</sequence>
<dbReference type="InterPro" id="IPR050428">
    <property type="entry name" value="TCS_sensor_his_kinase"/>
</dbReference>
<evidence type="ECO:0000256" key="5">
    <source>
        <dbReference type="ARBA" id="ARBA00022679"/>
    </source>
</evidence>
<evidence type="ECO:0000256" key="3">
    <source>
        <dbReference type="ARBA" id="ARBA00012438"/>
    </source>
</evidence>
<dbReference type="InterPro" id="IPR003660">
    <property type="entry name" value="HAMP_dom"/>
</dbReference>
<dbReference type="SMART" id="SM00387">
    <property type="entry name" value="HATPase_c"/>
    <property type="match status" value="1"/>
</dbReference>
<dbReference type="Gene3D" id="6.10.340.10">
    <property type="match status" value="1"/>
</dbReference>
<keyword evidence="4" id="KW-0597">Phosphoprotein</keyword>
<dbReference type="InterPro" id="IPR036097">
    <property type="entry name" value="HisK_dim/P_sf"/>
</dbReference>
<dbReference type="CDD" id="cd00082">
    <property type="entry name" value="HisKA"/>
    <property type="match status" value="1"/>
</dbReference>
<accession>A0ABY9X016</accession>
<keyword evidence="7 14" id="KW-0418">Kinase</keyword>